<comment type="caution">
    <text evidence="2">The sequence shown here is derived from an EMBL/GenBank/DDBJ whole genome shotgun (WGS) entry which is preliminary data.</text>
</comment>
<sequence length="260" mass="29424">MPSWNDKDIRKALGAHFDGGLFNPNWWSIRSMSVASRAHHSNGGKALKREGYIKMEHFFCRVWTINDDEGDKEWVPCGFRMTVASPSGCGEHHYCSGYNQPIKDAAKGLPADVADLDLETNVAEKWRHLLQHPAPEAPEPEQQMDWRCYAAQQRLKAWNRKDRKEALRLNRHTDSKEAAKEPKGKRGTASRKGVKDAAPAPLRLVADNETWVDQAWGTIPVNSGAIRLFIPLEIYQGNLRGDVKKRLIMEAPQNAWKYGG</sequence>
<protein>
    <submittedName>
        <fullName evidence="2">Uncharacterized protein</fullName>
    </submittedName>
</protein>
<name>A0A9P4V138_9PLEO</name>
<reference evidence="2" key="1">
    <citation type="journal article" date="2020" name="Stud. Mycol.">
        <title>101 Dothideomycetes genomes: a test case for predicting lifestyles and emergence of pathogens.</title>
        <authorList>
            <person name="Haridas S."/>
            <person name="Albert R."/>
            <person name="Binder M."/>
            <person name="Bloem J."/>
            <person name="Labutti K."/>
            <person name="Salamov A."/>
            <person name="Andreopoulos B."/>
            <person name="Baker S."/>
            <person name="Barry K."/>
            <person name="Bills G."/>
            <person name="Bluhm B."/>
            <person name="Cannon C."/>
            <person name="Castanera R."/>
            <person name="Culley D."/>
            <person name="Daum C."/>
            <person name="Ezra D."/>
            <person name="Gonzalez J."/>
            <person name="Henrissat B."/>
            <person name="Kuo A."/>
            <person name="Liang C."/>
            <person name="Lipzen A."/>
            <person name="Lutzoni F."/>
            <person name="Magnuson J."/>
            <person name="Mondo S."/>
            <person name="Nolan M."/>
            <person name="Ohm R."/>
            <person name="Pangilinan J."/>
            <person name="Park H.-J."/>
            <person name="Ramirez L."/>
            <person name="Alfaro M."/>
            <person name="Sun H."/>
            <person name="Tritt A."/>
            <person name="Yoshinaga Y."/>
            <person name="Zwiers L.-H."/>
            <person name="Turgeon B."/>
            <person name="Goodwin S."/>
            <person name="Spatafora J."/>
            <person name="Crous P."/>
            <person name="Grigoriev I."/>
        </authorList>
    </citation>
    <scope>NUCLEOTIDE SEQUENCE</scope>
    <source>
        <strain evidence="2">CBS 125425</strain>
    </source>
</reference>
<gene>
    <name evidence="2" type="ORF">EJ04DRAFT_607447</name>
</gene>
<accession>A0A9P4V138</accession>
<evidence type="ECO:0000313" key="3">
    <source>
        <dbReference type="Proteomes" id="UP000799444"/>
    </source>
</evidence>
<feature type="compositionally biased region" description="Basic and acidic residues" evidence="1">
    <location>
        <begin position="166"/>
        <end position="184"/>
    </location>
</feature>
<evidence type="ECO:0000256" key="1">
    <source>
        <dbReference type="SAM" id="MobiDB-lite"/>
    </source>
</evidence>
<proteinExistence type="predicted"/>
<organism evidence="2 3">
    <name type="scientific">Polyplosphaeria fusca</name>
    <dbReference type="NCBI Taxonomy" id="682080"/>
    <lineage>
        <taxon>Eukaryota</taxon>
        <taxon>Fungi</taxon>
        <taxon>Dikarya</taxon>
        <taxon>Ascomycota</taxon>
        <taxon>Pezizomycotina</taxon>
        <taxon>Dothideomycetes</taxon>
        <taxon>Pleosporomycetidae</taxon>
        <taxon>Pleosporales</taxon>
        <taxon>Tetraplosphaeriaceae</taxon>
        <taxon>Polyplosphaeria</taxon>
    </lineage>
</organism>
<evidence type="ECO:0000313" key="2">
    <source>
        <dbReference type="EMBL" id="KAF2732688.1"/>
    </source>
</evidence>
<dbReference type="EMBL" id="ML996173">
    <property type="protein sequence ID" value="KAF2732688.1"/>
    <property type="molecule type" value="Genomic_DNA"/>
</dbReference>
<feature type="region of interest" description="Disordered" evidence="1">
    <location>
        <begin position="166"/>
        <end position="196"/>
    </location>
</feature>
<keyword evidence="3" id="KW-1185">Reference proteome</keyword>
<dbReference type="AlphaFoldDB" id="A0A9P4V138"/>
<dbReference type="Proteomes" id="UP000799444">
    <property type="component" value="Unassembled WGS sequence"/>
</dbReference>